<dbReference type="AlphaFoldDB" id="A0A2A4JKD6"/>
<evidence type="ECO:0000313" key="1">
    <source>
        <dbReference type="EMBL" id="PCG71893.1"/>
    </source>
</evidence>
<accession>A0A2A4JKD6</accession>
<dbReference type="EMBL" id="NWSH01001274">
    <property type="protein sequence ID" value="PCG71893.1"/>
    <property type="molecule type" value="Genomic_DNA"/>
</dbReference>
<name>A0A2A4JKD6_HELVI</name>
<protein>
    <submittedName>
        <fullName evidence="1">Uncharacterized protein</fullName>
    </submittedName>
</protein>
<proteinExistence type="predicted"/>
<gene>
    <name evidence="1" type="ORF">B5V51_1383</name>
</gene>
<reference evidence="1" key="1">
    <citation type="submission" date="2017-09" db="EMBL/GenBank/DDBJ databases">
        <title>Contemporary evolution of a Lepidopteran species, Heliothis virescens, in response to modern agricultural practices.</title>
        <authorList>
            <person name="Fritz M.L."/>
            <person name="Deyonke A.M."/>
            <person name="Papanicolaou A."/>
            <person name="Micinski S."/>
            <person name="Westbrook J."/>
            <person name="Gould F."/>
        </authorList>
    </citation>
    <scope>NUCLEOTIDE SEQUENCE [LARGE SCALE GENOMIC DNA]</scope>
    <source>
        <strain evidence="1">HvINT-</strain>
        <tissue evidence="1">Whole body</tissue>
    </source>
</reference>
<sequence length="112" mass="13368">MAMELFQGLDNVCPLYEQKVHEYKLMKNGSMYTNDRLKNAWKHLVHNVETIKRQPYQFHHLNDFHFINYTVRYNPSQTISNRPTYRFNLKSGPGVDTYGQVPIPSDQMIFRD</sequence>
<comment type="caution">
    <text evidence="1">The sequence shown here is derived from an EMBL/GenBank/DDBJ whole genome shotgun (WGS) entry which is preliminary data.</text>
</comment>
<organism evidence="1">
    <name type="scientific">Heliothis virescens</name>
    <name type="common">Tobacco budworm moth</name>
    <dbReference type="NCBI Taxonomy" id="7102"/>
    <lineage>
        <taxon>Eukaryota</taxon>
        <taxon>Metazoa</taxon>
        <taxon>Ecdysozoa</taxon>
        <taxon>Arthropoda</taxon>
        <taxon>Hexapoda</taxon>
        <taxon>Insecta</taxon>
        <taxon>Pterygota</taxon>
        <taxon>Neoptera</taxon>
        <taxon>Endopterygota</taxon>
        <taxon>Lepidoptera</taxon>
        <taxon>Glossata</taxon>
        <taxon>Ditrysia</taxon>
        <taxon>Noctuoidea</taxon>
        <taxon>Noctuidae</taxon>
        <taxon>Heliothinae</taxon>
        <taxon>Heliothis</taxon>
    </lineage>
</organism>